<keyword evidence="2" id="KW-1185">Reference proteome</keyword>
<accession>A0A2K2EZE1</accession>
<reference evidence="1 2" key="1">
    <citation type="submission" date="2017-06" db="EMBL/GenBank/DDBJ databases">
        <title>Investigating the central metabolism of Clostridium thermosuccinogenes.</title>
        <authorList>
            <person name="Koendjbiharie J.G."/>
            <person name="van Kranenburg R."/>
        </authorList>
    </citation>
    <scope>NUCLEOTIDE SEQUENCE [LARGE SCALE GENOMIC DNA]</scope>
    <source>
        <strain evidence="1 2">DSM 5806</strain>
    </source>
</reference>
<dbReference type="RefSeq" id="WP_103083302.1">
    <property type="nucleotide sequence ID" value="NZ_CP021850.1"/>
</dbReference>
<sequence length="71" mass="7780">MYKIGDTVKIMGNSIGKSNIEMLARVIGVRESRVFTKQLADGSKGYCQMLTIQLLDSGEIVEVADVFVIKA</sequence>
<evidence type="ECO:0000313" key="1">
    <source>
        <dbReference type="EMBL" id="PNT91905.1"/>
    </source>
</evidence>
<dbReference type="AlphaFoldDB" id="A0A2K2EZE1"/>
<proteinExistence type="predicted"/>
<dbReference type="EMBL" id="NIOJ01000121">
    <property type="protein sequence ID" value="PNT91905.1"/>
    <property type="molecule type" value="Genomic_DNA"/>
</dbReference>
<dbReference type="KEGG" id="cthd:CDO33_01735"/>
<gene>
    <name evidence="1" type="ORF">CDQ84_19030</name>
</gene>
<evidence type="ECO:0000313" key="2">
    <source>
        <dbReference type="Proteomes" id="UP000236151"/>
    </source>
</evidence>
<name>A0A2K2EZE1_9CLOT</name>
<comment type="caution">
    <text evidence="1">The sequence shown here is derived from an EMBL/GenBank/DDBJ whole genome shotgun (WGS) entry which is preliminary data.</text>
</comment>
<protein>
    <submittedName>
        <fullName evidence="1">Uncharacterized protein</fullName>
    </submittedName>
</protein>
<dbReference type="Proteomes" id="UP000236151">
    <property type="component" value="Unassembled WGS sequence"/>
</dbReference>
<organism evidence="1 2">
    <name type="scientific">Clostridium thermosuccinogenes</name>
    <dbReference type="NCBI Taxonomy" id="84032"/>
    <lineage>
        <taxon>Bacteria</taxon>
        <taxon>Bacillati</taxon>
        <taxon>Bacillota</taxon>
        <taxon>Clostridia</taxon>
        <taxon>Eubacteriales</taxon>
        <taxon>Clostridiaceae</taxon>
        <taxon>Clostridium</taxon>
    </lineage>
</organism>